<proteinExistence type="predicted"/>
<gene>
    <name evidence="2" type="ORF">T440DRAFT_465528</name>
</gene>
<protein>
    <submittedName>
        <fullName evidence="2">Uncharacterized protein</fullName>
    </submittedName>
</protein>
<name>A0A6A7BGD6_9PLEO</name>
<accession>A0A6A7BGD6</accession>
<keyword evidence="3" id="KW-1185">Reference proteome</keyword>
<evidence type="ECO:0000313" key="2">
    <source>
        <dbReference type="EMBL" id="KAF2853767.1"/>
    </source>
</evidence>
<dbReference type="Proteomes" id="UP000799423">
    <property type="component" value="Unassembled WGS sequence"/>
</dbReference>
<dbReference type="EMBL" id="MU006294">
    <property type="protein sequence ID" value="KAF2853767.1"/>
    <property type="molecule type" value="Genomic_DNA"/>
</dbReference>
<sequence length="83" mass="9996">MPRDRHKNRSPSPPRNPNETPRPGYHPKDYRSVSPLRLRYRYPIMSTPRRPNSKQYIIPTALPEPRIDGKPSWPEVWRRQGRR</sequence>
<evidence type="ECO:0000256" key="1">
    <source>
        <dbReference type="SAM" id="MobiDB-lite"/>
    </source>
</evidence>
<evidence type="ECO:0000313" key="3">
    <source>
        <dbReference type="Proteomes" id="UP000799423"/>
    </source>
</evidence>
<organism evidence="2 3">
    <name type="scientific">Plenodomus tracheiphilus IPT5</name>
    <dbReference type="NCBI Taxonomy" id="1408161"/>
    <lineage>
        <taxon>Eukaryota</taxon>
        <taxon>Fungi</taxon>
        <taxon>Dikarya</taxon>
        <taxon>Ascomycota</taxon>
        <taxon>Pezizomycotina</taxon>
        <taxon>Dothideomycetes</taxon>
        <taxon>Pleosporomycetidae</taxon>
        <taxon>Pleosporales</taxon>
        <taxon>Pleosporineae</taxon>
        <taxon>Leptosphaeriaceae</taxon>
        <taxon>Plenodomus</taxon>
    </lineage>
</organism>
<dbReference type="AlphaFoldDB" id="A0A6A7BGD6"/>
<feature type="region of interest" description="Disordered" evidence="1">
    <location>
        <begin position="1"/>
        <end position="83"/>
    </location>
</feature>
<reference evidence="2" key="1">
    <citation type="submission" date="2020-01" db="EMBL/GenBank/DDBJ databases">
        <authorList>
            <consortium name="DOE Joint Genome Institute"/>
            <person name="Haridas S."/>
            <person name="Albert R."/>
            <person name="Binder M."/>
            <person name="Bloem J."/>
            <person name="Labutti K."/>
            <person name="Salamov A."/>
            <person name="Andreopoulos B."/>
            <person name="Baker S.E."/>
            <person name="Barry K."/>
            <person name="Bills G."/>
            <person name="Bluhm B.H."/>
            <person name="Cannon C."/>
            <person name="Castanera R."/>
            <person name="Culley D.E."/>
            <person name="Daum C."/>
            <person name="Ezra D."/>
            <person name="Gonzalez J.B."/>
            <person name="Henrissat B."/>
            <person name="Kuo A."/>
            <person name="Liang C."/>
            <person name="Lipzen A."/>
            <person name="Lutzoni F."/>
            <person name="Magnuson J."/>
            <person name="Mondo S."/>
            <person name="Nolan M."/>
            <person name="Ohm R."/>
            <person name="Pangilinan J."/>
            <person name="Park H.-J."/>
            <person name="Ramirez L."/>
            <person name="Alfaro M."/>
            <person name="Sun H."/>
            <person name="Tritt A."/>
            <person name="Yoshinaga Y."/>
            <person name="Zwiers L.-H."/>
            <person name="Turgeon B.G."/>
            <person name="Goodwin S.B."/>
            <person name="Spatafora J.W."/>
            <person name="Crous P.W."/>
            <person name="Grigoriev I.V."/>
        </authorList>
    </citation>
    <scope>NUCLEOTIDE SEQUENCE</scope>
    <source>
        <strain evidence="2">IPT5</strain>
    </source>
</reference>